<comment type="caution">
    <text evidence="2">The sequence shown here is derived from an EMBL/GenBank/DDBJ whole genome shotgun (WGS) entry which is preliminary data.</text>
</comment>
<reference evidence="2" key="1">
    <citation type="submission" date="2013-08" db="EMBL/GenBank/DDBJ databases">
        <authorList>
            <person name="Mendez C."/>
            <person name="Richter M."/>
            <person name="Ferrer M."/>
            <person name="Sanchez J."/>
        </authorList>
    </citation>
    <scope>NUCLEOTIDE SEQUENCE</scope>
</reference>
<sequence length="170" mass="18918">ALAERLDKVSMILRLPTSDGALAQQLGAKLRSQIRRGEREKLELIWGGKALIPEFYEVFAPAMHALGTPVYPRRFFEVAYDALSGVGELLVVKMKGRAHAVAFLVNHGATMEVPWAVASPEAKNQSVNMRMYWELLTHSIQAGVGAFDFGRSTRESGTYRFKAQWGAQPR</sequence>
<dbReference type="InterPro" id="IPR003447">
    <property type="entry name" value="FEMABX"/>
</dbReference>
<dbReference type="GO" id="GO:0044038">
    <property type="term" value="P:cell wall macromolecule biosynthetic process"/>
    <property type="evidence" value="ECO:0007669"/>
    <property type="project" value="InterPro"/>
</dbReference>
<feature type="domain" description="BioF2-like acetyltransferase" evidence="1">
    <location>
        <begin position="29"/>
        <end position="162"/>
    </location>
</feature>
<dbReference type="InterPro" id="IPR016181">
    <property type="entry name" value="Acyl_CoA_acyltransferase"/>
</dbReference>
<dbReference type="Pfam" id="PF13480">
    <property type="entry name" value="Acetyltransf_6"/>
    <property type="match status" value="1"/>
</dbReference>
<name>T0Y4X3_9ZZZZ</name>
<evidence type="ECO:0000259" key="1">
    <source>
        <dbReference type="Pfam" id="PF13480"/>
    </source>
</evidence>
<feature type="non-terminal residue" evidence="2">
    <location>
        <position position="170"/>
    </location>
</feature>
<reference evidence="2" key="2">
    <citation type="journal article" date="2014" name="ISME J.">
        <title>Microbial stratification in low pH oxic and suboxic macroscopic growths along an acid mine drainage.</title>
        <authorList>
            <person name="Mendez-Garcia C."/>
            <person name="Mesa V."/>
            <person name="Sprenger R.R."/>
            <person name="Richter M."/>
            <person name="Diez M.S."/>
            <person name="Solano J."/>
            <person name="Bargiela R."/>
            <person name="Golyshina O.V."/>
            <person name="Manteca A."/>
            <person name="Ramos J.L."/>
            <person name="Gallego J.R."/>
            <person name="Llorente I."/>
            <person name="Martins Dos Santos V.A."/>
            <person name="Jensen O.N."/>
            <person name="Pelaez A.I."/>
            <person name="Sanchez J."/>
            <person name="Ferrer M."/>
        </authorList>
    </citation>
    <scope>NUCLEOTIDE SEQUENCE</scope>
</reference>
<accession>T0Y4X3</accession>
<dbReference type="EMBL" id="AUZX01015736">
    <property type="protein sequence ID" value="EQD28133.1"/>
    <property type="molecule type" value="Genomic_DNA"/>
</dbReference>
<feature type="non-terminal residue" evidence="2">
    <location>
        <position position="1"/>
    </location>
</feature>
<dbReference type="PROSITE" id="PS51191">
    <property type="entry name" value="FEMABX"/>
    <property type="match status" value="1"/>
</dbReference>
<proteinExistence type="predicted"/>
<evidence type="ECO:0000313" key="2">
    <source>
        <dbReference type="EMBL" id="EQD28133.1"/>
    </source>
</evidence>
<dbReference type="InterPro" id="IPR038740">
    <property type="entry name" value="BioF2-like_GNAT_dom"/>
</dbReference>
<dbReference type="GO" id="GO:0016755">
    <property type="term" value="F:aminoacyltransferase activity"/>
    <property type="evidence" value="ECO:0007669"/>
    <property type="project" value="InterPro"/>
</dbReference>
<gene>
    <name evidence="2" type="ORF">B1A_21287</name>
</gene>
<protein>
    <submittedName>
        <fullName evidence="2">FemAB-related protein, PEP-CTERM system-associated</fullName>
    </submittedName>
</protein>
<dbReference type="SUPFAM" id="SSF55729">
    <property type="entry name" value="Acyl-CoA N-acyltransferases (Nat)"/>
    <property type="match status" value="1"/>
</dbReference>
<dbReference type="Gene3D" id="3.40.630.30">
    <property type="match status" value="1"/>
</dbReference>
<organism evidence="2">
    <name type="scientific">mine drainage metagenome</name>
    <dbReference type="NCBI Taxonomy" id="410659"/>
    <lineage>
        <taxon>unclassified sequences</taxon>
        <taxon>metagenomes</taxon>
        <taxon>ecological metagenomes</taxon>
    </lineage>
</organism>
<dbReference type="AlphaFoldDB" id="T0Y4X3"/>